<accession>M7Y3Z4</accession>
<keyword evidence="2" id="KW-1185">Reference proteome</keyword>
<comment type="caution">
    <text evidence="1">The sequence shown here is derived from an EMBL/GenBank/DDBJ whole genome shotgun (WGS) entry which is preliminary data.</text>
</comment>
<protein>
    <submittedName>
        <fullName evidence="1">Uncharacterized protein</fullName>
    </submittedName>
</protein>
<evidence type="ECO:0000313" key="2">
    <source>
        <dbReference type="Proteomes" id="UP000010953"/>
    </source>
</evidence>
<proteinExistence type="predicted"/>
<gene>
    <name evidence="1" type="ORF">C943_00220</name>
</gene>
<dbReference type="InParanoid" id="M7Y3Z4"/>
<evidence type="ECO:0000313" key="1">
    <source>
        <dbReference type="EMBL" id="EMS35447.1"/>
    </source>
</evidence>
<sequence>MAPLWDFWFSVLVGGKKPFNDLDLQKKKAASRAALYLEC</sequence>
<organism evidence="1 2">
    <name type="scientific">Mariniradius saccharolyticus AK6</name>
    <dbReference type="NCBI Taxonomy" id="1239962"/>
    <lineage>
        <taxon>Bacteria</taxon>
        <taxon>Pseudomonadati</taxon>
        <taxon>Bacteroidota</taxon>
        <taxon>Cytophagia</taxon>
        <taxon>Cytophagales</taxon>
        <taxon>Cyclobacteriaceae</taxon>
        <taxon>Mariniradius</taxon>
    </lineage>
</organism>
<dbReference type="AlphaFoldDB" id="M7Y3Z4"/>
<reference evidence="1" key="1">
    <citation type="submission" date="2013-01" db="EMBL/GenBank/DDBJ databases">
        <title>Genome assembly of Mariniradius saccharolyticus AK6.</title>
        <authorList>
            <person name="Vaidya B."/>
            <person name="Khatri I."/>
            <person name="Tanuku N.R.S."/>
            <person name="Subramanian S."/>
            <person name="Pinnaka A."/>
        </authorList>
    </citation>
    <scope>NUCLEOTIDE SEQUENCE [LARGE SCALE GENOMIC DNA]</scope>
    <source>
        <strain evidence="1">AK6</strain>
    </source>
</reference>
<dbReference type="Proteomes" id="UP000010953">
    <property type="component" value="Unassembled WGS sequence"/>
</dbReference>
<name>M7Y3Z4_9BACT</name>
<dbReference type="EMBL" id="AMZY02000001">
    <property type="protein sequence ID" value="EMS35447.1"/>
    <property type="molecule type" value="Genomic_DNA"/>
</dbReference>